<evidence type="ECO:0000313" key="3">
    <source>
        <dbReference type="Proteomes" id="UP000501179"/>
    </source>
</evidence>
<feature type="region of interest" description="Disordered" evidence="1">
    <location>
        <begin position="328"/>
        <end position="356"/>
    </location>
</feature>
<proteinExistence type="predicted"/>
<gene>
    <name evidence="2" type="ORF">HA039_00865</name>
</gene>
<keyword evidence="3" id="KW-1185">Reference proteome</keyword>
<accession>A0A6G9GSI3</accession>
<dbReference type="KEGG" id="slia:HA039_00865"/>
<feature type="compositionally biased region" description="Basic and acidic residues" evidence="1">
    <location>
        <begin position="197"/>
        <end position="216"/>
    </location>
</feature>
<dbReference type="AlphaFoldDB" id="A0A6G9GSI3"/>
<reference evidence="2 3" key="1">
    <citation type="submission" date="2020-03" db="EMBL/GenBank/DDBJ databases">
        <title>A novel species.</title>
        <authorList>
            <person name="Gao J."/>
        </authorList>
    </citation>
    <scope>NUCLEOTIDE SEQUENCE [LARGE SCALE GENOMIC DNA]</scope>
    <source>
        <strain evidence="2 3">QMT-12</strain>
    </source>
</reference>
<evidence type="ECO:0000256" key="1">
    <source>
        <dbReference type="SAM" id="MobiDB-lite"/>
    </source>
</evidence>
<organism evidence="2 3">
    <name type="scientific">Streptomyces liangshanensis</name>
    <dbReference type="NCBI Taxonomy" id="2717324"/>
    <lineage>
        <taxon>Bacteria</taxon>
        <taxon>Bacillati</taxon>
        <taxon>Actinomycetota</taxon>
        <taxon>Actinomycetes</taxon>
        <taxon>Kitasatosporales</taxon>
        <taxon>Streptomycetaceae</taxon>
        <taxon>Streptomyces</taxon>
    </lineage>
</organism>
<dbReference type="EMBL" id="CP050177">
    <property type="protein sequence ID" value="QIQ01036.1"/>
    <property type="molecule type" value="Genomic_DNA"/>
</dbReference>
<feature type="region of interest" description="Disordered" evidence="1">
    <location>
        <begin position="194"/>
        <end position="218"/>
    </location>
</feature>
<protein>
    <submittedName>
        <fullName evidence="2">Uncharacterized protein</fullName>
    </submittedName>
</protein>
<dbReference type="Proteomes" id="UP000501179">
    <property type="component" value="Chromosome"/>
</dbReference>
<name>A0A6G9GSI3_9ACTN</name>
<sequence>MSMGSAVGTARPPGKHRRHRPGFHWQTPGVLAPHVVYAPLPWDGEVDGAESGFLSADNPGFRVITGRLGRDGRTPVEHLDVLLHLDAMAPWPRTELGLPSGESLVSVTAGGAPLLRHCTVRKGALSIADSGDGPRVTWEPGTTLLVEDLPRTSVDRLPPSWYSPSRSSDDDPADTLRREAFCLLGTRYHSDIPPAPRDARSADFTGQDRRGHEHVPSEYPGWADSAEVFLDEREAAVVVRRFGSAGHGTQYVLPATADRLDLIRRMREEYLYSASAYASVGADPGAADTLAGTPWNPVALRRLLPVMAVRTAADAACLISRTPDTWRRQGWPVDATDDSGPGRDVPPGGAARDAEPENAWRAGQAEALAAAGITAERAYELRSAGFLSVRAAISAHATRPTAAARDAEELVGTSETPVPARIAAELARARAHDAEEVRSWGRDHHESCSIEGWGVWVTLTRHRFVLPGGDVRTVWDVTNGWWAISDEGDEGRSRCLFTDARQAMSAWRTTRAELQAYEARFLEERRASSV</sequence>
<dbReference type="RefSeq" id="WP_167022255.1">
    <property type="nucleotide sequence ID" value="NZ_CP050177.1"/>
</dbReference>
<evidence type="ECO:0000313" key="2">
    <source>
        <dbReference type="EMBL" id="QIQ01036.1"/>
    </source>
</evidence>